<dbReference type="HAMAP" id="MF_01224_B">
    <property type="entry name" value="MoaC_B"/>
    <property type="match status" value="1"/>
</dbReference>
<dbReference type="OrthoDB" id="429626at2759"/>
<keyword evidence="6" id="KW-0004">4Fe-4S</keyword>
<dbReference type="SMART" id="SM00729">
    <property type="entry name" value="Elp3"/>
    <property type="match status" value="1"/>
</dbReference>
<dbReference type="InterPro" id="IPR013483">
    <property type="entry name" value="MoaA"/>
</dbReference>
<dbReference type="SFLD" id="SFLDG01067">
    <property type="entry name" value="SPASM/twitch_domain_containing"/>
    <property type="match status" value="1"/>
</dbReference>
<keyword evidence="11" id="KW-0411">Iron-sulfur</keyword>
<keyword evidence="12" id="KW-0496">Mitochondrion</keyword>
<dbReference type="GO" id="GO:0061799">
    <property type="term" value="F:cyclic pyranopterin monophosphate synthase activity"/>
    <property type="evidence" value="ECO:0007669"/>
    <property type="project" value="UniProtKB-EC"/>
</dbReference>
<dbReference type="GO" id="GO:0051539">
    <property type="term" value="F:4 iron, 4 sulfur cluster binding"/>
    <property type="evidence" value="ECO:0007669"/>
    <property type="project" value="UniProtKB-KW"/>
</dbReference>
<feature type="compositionally biased region" description="Polar residues" evidence="17">
    <location>
        <begin position="705"/>
        <end position="722"/>
    </location>
</feature>
<dbReference type="InterPro" id="IPR000385">
    <property type="entry name" value="MoaA_NifB_PqqE_Fe-S-bd_CS"/>
</dbReference>
<evidence type="ECO:0000256" key="6">
    <source>
        <dbReference type="ARBA" id="ARBA00022485"/>
    </source>
</evidence>
<reference evidence="19 20" key="1">
    <citation type="submission" date="2021-01" db="EMBL/GenBank/DDBJ databases">
        <title>Cercospora kikuchii MAFF 305040 whole genome shotgun sequence.</title>
        <authorList>
            <person name="Kashiwa T."/>
            <person name="Suzuki T."/>
        </authorList>
    </citation>
    <scope>NUCLEOTIDE SEQUENCE [LARGE SCALE GENOMIC DNA]</scope>
    <source>
        <strain evidence="19 20">MAFF 305040</strain>
    </source>
</reference>
<keyword evidence="20" id="KW-1185">Reference proteome</keyword>
<dbReference type="NCBIfam" id="TIGR00581">
    <property type="entry name" value="moaC"/>
    <property type="match status" value="1"/>
</dbReference>
<dbReference type="SUPFAM" id="SSF55040">
    <property type="entry name" value="Molybdenum cofactor biosynthesis protein C, MoaC"/>
    <property type="match status" value="1"/>
</dbReference>
<dbReference type="NCBIfam" id="TIGR02666">
    <property type="entry name" value="moaA"/>
    <property type="match status" value="1"/>
</dbReference>
<dbReference type="PANTHER" id="PTHR22960">
    <property type="entry name" value="MOLYBDOPTERIN COFACTOR SYNTHESIS PROTEIN A"/>
    <property type="match status" value="1"/>
</dbReference>
<dbReference type="InterPro" id="IPR010505">
    <property type="entry name" value="MoaA_twitch"/>
</dbReference>
<dbReference type="GO" id="GO:0061798">
    <property type="term" value="F:GTP 3',8'-cyclase activity"/>
    <property type="evidence" value="ECO:0007669"/>
    <property type="project" value="UniProtKB-EC"/>
</dbReference>
<comment type="catalytic activity">
    <reaction evidence="16">
        <text>GTP + AH2 + S-adenosyl-L-methionine = (8S)-3',8-cyclo-7,8-dihydroguanosine 5'-triphosphate + 5'-deoxyadenosine + L-methionine + A + H(+)</text>
        <dbReference type="Rhea" id="RHEA:49576"/>
        <dbReference type="ChEBI" id="CHEBI:13193"/>
        <dbReference type="ChEBI" id="CHEBI:15378"/>
        <dbReference type="ChEBI" id="CHEBI:17319"/>
        <dbReference type="ChEBI" id="CHEBI:17499"/>
        <dbReference type="ChEBI" id="CHEBI:37565"/>
        <dbReference type="ChEBI" id="CHEBI:57844"/>
        <dbReference type="ChEBI" id="CHEBI:59789"/>
        <dbReference type="ChEBI" id="CHEBI:131766"/>
        <dbReference type="EC" id="4.1.99.22"/>
    </reaction>
</comment>
<feature type="region of interest" description="Disordered" evidence="17">
    <location>
        <begin position="476"/>
        <end position="722"/>
    </location>
</feature>
<dbReference type="SFLD" id="SFLDS00029">
    <property type="entry name" value="Radical_SAM"/>
    <property type="match status" value="1"/>
</dbReference>
<dbReference type="NCBIfam" id="NF006870">
    <property type="entry name" value="PRK09364.1"/>
    <property type="match status" value="1"/>
</dbReference>
<organism evidence="19 20">
    <name type="scientific">Cercospora kikuchii</name>
    <dbReference type="NCBI Taxonomy" id="84275"/>
    <lineage>
        <taxon>Eukaryota</taxon>
        <taxon>Fungi</taxon>
        <taxon>Dikarya</taxon>
        <taxon>Ascomycota</taxon>
        <taxon>Pezizomycotina</taxon>
        <taxon>Dothideomycetes</taxon>
        <taxon>Dothideomycetidae</taxon>
        <taxon>Mycosphaerellales</taxon>
        <taxon>Mycosphaerellaceae</taxon>
        <taxon>Cercospora</taxon>
    </lineage>
</organism>
<feature type="compositionally biased region" description="Polar residues" evidence="17">
    <location>
        <begin position="558"/>
        <end position="574"/>
    </location>
</feature>
<evidence type="ECO:0000256" key="12">
    <source>
        <dbReference type="ARBA" id="ARBA00023128"/>
    </source>
</evidence>
<evidence type="ECO:0000256" key="11">
    <source>
        <dbReference type="ARBA" id="ARBA00023014"/>
    </source>
</evidence>
<keyword evidence="14" id="KW-0501">Molybdenum cofactor biosynthesis</keyword>
<feature type="compositionally biased region" description="Low complexity" evidence="17">
    <location>
        <begin position="577"/>
        <end position="593"/>
    </location>
</feature>
<comment type="similarity">
    <text evidence="4">In the C-terminal section; belongs to the MoaC family.</text>
</comment>
<dbReference type="Gene3D" id="3.20.20.70">
    <property type="entry name" value="Aldolase class I"/>
    <property type="match status" value="1"/>
</dbReference>
<comment type="similarity">
    <text evidence="5">In the N-terminal section; belongs to the radical SAM superfamily. MoaA family.</text>
</comment>
<feature type="compositionally biased region" description="Polar residues" evidence="17">
    <location>
        <begin position="736"/>
        <end position="749"/>
    </location>
</feature>
<dbReference type="Pfam" id="PF01967">
    <property type="entry name" value="MoaC"/>
    <property type="match status" value="1"/>
</dbReference>
<dbReference type="InterPro" id="IPR040064">
    <property type="entry name" value="MoaA-like"/>
</dbReference>
<evidence type="ECO:0000256" key="8">
    <source>
        <dbReference type="ARBA" id="ARBA00022723"/>
    </source>
</evidence>
<feature type="region of interest" description="Disordered" evidence="17">
    <location>
        <begin position="446"/>
        <end position="465"/>
    </location>
</feature>
<dbReference type="InterPro" id="IPR002820">
    <property type="entry name" value="Mopterin_CF_biosynth-C_dom"/>
</dbReference>
<dbReference type="CDD" id="cd21117">
    <property type="entry name" value="Twitch_MoaA"/>
    <property type="match status" value="1"/>
</dbReference>
<dbReference type="GeneID" id="68286171"/>
<dbReference type="PROSITE" id="PS51918">
    <property type="entry name" value="RADICAL_SAM"/>
    <property type="match status" value="1"/>
</dbReference>
<dbReference type="InterPro" id="IPR036522">
    <property type="entry name" value="MoaC_sf"/>
</dbReference>
<dbReference type="SFLD" id="SFLDG01383">
    <property type="entry name" value="cyclic_pyranopterin_phosphate"/>
    <property type="match status" value="1"/>
</dbReference>
<evidence type="ECO:0000256" key="16">
    <source>
        <dbReference type="ARBA" id="ARBA00048697"/>
    </source>
</evidence>
<dbReference type="EMBL" id="BOLY01000001">
    <property type="protein sequence ID" value="GIZ37138.1"/>
    <property type="molecule type" value="Genomic_DNA"/>
</dbReference>
<feature type="compositionally biased region" description="Polar residues" evidence="17">
    <location>
        <begin position="1024"/>
        <end position="1034"/>
    </location>
</feature>
<evidence type="ECO:0000313" key="20">
    <source>
        <dbReference type="Proteomes" id="UP000825890"/>
    </source>
</evidence>
<feature type="region of interest" description="Disordered" evidence="17">
    <location>
        <begin position="38"/>
        <end position="58"/>
    </location>
</feature>
<dbReference type="InterPro" id="IPR013785">
    <property type="entry name" value="Aldolase_TIM"/>
</dbReference>
<feature type="region of interest" description="Disordered" evidence="17">
    <location>
        <begin position="996"/>
        <end position="1056"/>
    </location>
</feature>
<dbReference type="AlphaFoldDB" id="A0A9P3CE97"/>
<evidence type="ECO:0000256" key="14">
    <source>
        <dbReference type="ARBA" id="ARBA00023150"/>
    </source>
</evidence>
<feature type="domain" description="Radical SAM core" evidence="18">
    <location>
        <begin position="73"/>
        <end position="304"/>
    </location>
</feature>
<dbReference type="Pfam" id="PF06463">
    <property type="entry name" value="Mob_synth_C"/>
    <property type="match status" value="1"/>
</dbReference>
<evidence type="ECO:0000256" key="7">
    <source>
        <dbReference type="ARBA" id="ARBA00022691"/>
    </source>
</evidence>
<dbReference type="SUPFAM" id="SSF102114">
    <property type="entry name" value="Radical SAM enzymes"/>
    <property type="match status" value="1"/>
</dbReference>
<comment type="catalytic activity">
    <reaction evidence="1">
        <text>(8S)-3',8-cyclo-7,8-dihydroguanosine 5'-triphosphate = cyclic pyranopterin phosphate + diphosphate</text>
        <dbReference type="Rhea" id="RHEA:49580"/>
        <dbReference type="ChEBI" id="CHEBI:33019"/>
        <dbReference type="ChEBI" id="CHEBI:59648"/>
        <dbReference type="ChEBI" id="CHEBI:131766"/>
        <dbReference type="EC" id="4.6.1.17"/>
    </reaction>
</comment>
<evidence type="ECO:0000256" key="13">
    <source>
        <dbReference type="ARBA" id="ARBA00023134"/>
    </source>
</evidence>
<sequence length="1056" mass="116456">MATTTWPRALPRAVRRAQWLRPNRRPIATAALSRDLPTVDQRLPPLAPSLPSQPARKEKLRDAKPFSEFLTDNFDRQHDYLRISLTERCNLRCTYCMPSEGIQLSPDREILTTPEIYYLSALFVNQGVNKIRLTGGEPTVRKDIVPLMQQIGSLRRNGLKELALTTNGISLHRKLDDMVEAGLTGVNISLDTLDPLQFPLLTRRNGFNAVMKSIDRVQEMNKLGAGIKLKINCVAMRGVNDDQILKFVEMTREQDLEVRFIEYMPFGGNRWAQKKMLPYAEMVDLIKGQYPTLSRLRDAKNDTSKTWQVPGFKGRVGFITSMTHNFCGTCNRLRITSDGNLKVCLHGNAEVSLRDLLRADNSGNPMDEQAFEAIRQIELDRRNTERGKLRLDGEEGWMTKERQLLEVIGAAVKRKAAKHADMGDLENMQNRPMILIGKPGISTSFGNSSQHIPIRQRRTSPWSRVPLHILQPASFGSQARTYSSKTDSDAGSGTPSEEIKSEPATRLATAFGFQSLSGLFEQPKRGRYSSPQERQNEGSSDPQTPGNREEPETRSDAVTDTTENIQESSTSPVNGVSADTTSDTDATDSAQQQKLPVLSTDGEGVGIGATSTPTSSATQKEQTVAEIGDAFRKRFIAMRRSTPSASIRPTQRRQRGPRKPNSTTENFTAGARGLRRANPFSSPPNLSSTRGHQASRLKAPGTVPSHAQNPWGLSTENELSTPANREWVTDVIEPSVTKSLDSESVPSSAKDSDRRAVAKDNTAVEKASNNEPSQKSSAASRPKKSKTTLNKNLTHLTSTGEAHMVDVGDKQSTKRIAIAISRVRFSNDQPLRLIAENNNKKGDVLSVARIAGIMAAKRTSDIIPLCHPIGISKVEVDVQPEGRRRRANTTKWRGLYPTTFNGSITIRARVECYGTTGVEMEALTAASAAALTVFDMCKAVDKEMQIMGTTAVYKSGGKSGLFVSNAWAKAMGAEWFIESGLEIPDAIRMMLNSPKLEGEREDQDVSGEESDTQNLVNKVEAQESKPQASESDTTATDRENSGDSRGPLIKRVPWSL</sequence>
<evidence type="ECO:0000256" key="5">
    <source>
        <dbReference type="ARBA" id="ARBA00009862"/>
    </source>
</evidence>
<evidence type="ECO:0000256" key="17">
    <source>
        <dbReference type="SAM" id="MobiDB-lite"/>
    </source>
</evidence>
<keyword evidence="15" id="KW-0456">Lyase</keyword>
<evidence type="ECO:0000256" key="3">
    <source>
        <dbReference type="ARBA" id="ARBA00005046"/>
    </source>
</evidence>
<feature type="compositionally biased region" description="Low complexity" evidence="17">
    <location>
        <begin position="787"/>
        <end position="797"/>
    </location>
</feature>
<feature type="compositionally biased region" description="Acidic residues" evidence="17">
    <location>
        <begin position="999"/>
        <end position="1011"/>
    </location>
</feature>
<keyword evidence="8" id="KW-0479">Metal-binding</keyword>
<dbReference type="PROSITE" id="PS01305">
    <property type="entry name" value="MOAA_NIFB_PQQE"/>
    <property type="match status" value="1"/>
</dbReference>
<feature type="compositionally biased region" description="Polar residues" evidence="17">
    <location>
        <begin position="609"/>
        <end position="622"/>
    </location>
</feature>
<feature type="region of interest" description="Disordered" evidence="17">
    <location>
        <begin position="736"/>
        <end position="797"/>
    </location>
</feature>
<evidence type="ECO:0000256" key="1">
    <source>
        <dbReference type="ARBA" id="ARBA00001637"/>
    </source>
</evidence>
<dbReference type="InterPro" id="IPR058240">
    <property type="entry name" value="rSAM_sf"/>
</dbReference>
<name>A0A9P3CE97_9PEZI</name>
<evidence type="ECO:0000256" key="9">
    <source>
        <dbReference type="ARBA" id="ARBA00022741"/>
    </source>
</evidence>
<dbReference type="CDD" id="cd01335">
    <property type="entry name" value="Radical_SAM"/>
    <property type="match status" value="1"/>
</dbReference>
<feature type="compositionally biased region" description="Polar residues" evidence="17">
    <location>
        <begin position="529"/>
        <end position="546"/>
    </location>
</feature>
<comment type="cofactor">
    <cofactor evidence="2">
        <name>[4Fe-4S] cluster</name>
        <dbReference type="ChEBI" id="CHEBI:49883"/>
    </cofactor>
</comment>
<evidence type="ECO:0000256" key="15">
    <source>
        <dbReference type="ARBA" id="ARBA00023239"/>
    </source>
</evidence>
<dbReference type="RefSeq" id="XP_044651625.1">
    <property type="nucleotide sequence ID" value="XM_044795690.1"/>
</dbReference>
<keyword evidence="7" id="KW-0949">S-adenosyl-L-methionine</keyword>
<dbReference type="GO" id="GO:0046872">
    <property type="term" value="F:metal ion binding"/>
    <property type="evidence" value="ECO:0007669"/>
    <property type="project" value="UniProtKB-KW"/>
</dbReference>
<accession>A0A9P3CE97</accession>
<feature type="compositionally biased region" description="Polar residues" evidence="17">
    <location>
        <begin position="679"/>
        <end position="692"/>
    </location>
</feature>
<protein>
    <recommendedName>
        <fullName evidence="18">Radical SAM core domain-containing protein</fullName>
    </recommendedName>
</protein>
<comment type="caution">
    <text evidence="19">The sequence shown here is derived from an EMBL/GenBank/DDBJ whole genome shotgun (WGS) entry which is preliminary data.</text>
</comment>
<dbReference type="InterPro" id="IPR023045">
    <property type="entry name" value="MoaC"/>
</dbReference>
<evidence type="ECO:0000259" key="18">
    <source>
        <dbReference type="PROSITE" id="PS51918"/>
    </source>
</evidence>
<keyword evidence="13" id="KW-0342">GTP-binding</keyword>
<dbReference type="InterPro" id="IPR050105">
    <property type="entry name" value="MoCo_biosynth_MoaA/MoaC"/>
</dbReference>
<feature type="compositionally biased region" description="Low complexity" evidence="17">
    <location>
        <begin position="41"/>
        <end position="54"/>
    </location>
</feature>
<keyword evidence="10" id="KW-0408">Iron</keyword>
<dbReference type="InterPro" id="IPR007197">
    <property type="entry name" value="rSAM"/>
</dbReference>
<dbReference type="InterPro" id="IPR006638">
    <property type="entry name" value="Elp3/MiaA/NifB-like_rSAM"/>
</dbReference>
<evidence type="ECO:0000256" key="2">
    <source>
        <dbReference type="ARBA" id="ARBA00001966"/>
    </source>
</evidence>
<comment type="pathway">
    <text evidence="3">Cofactor biosynthesis; molybdopterin biosynthesis.</text>
</comment>
<evidence type="ECO:0000313" key="19">
    <source>
        <dbReference type="EMBL" id="GIZ37138.1"/>
    </source>
</evidence>
<gene>
    <name evidence="19" type="ORF">CKM354_000059600</name>
</gene>
<proteinExistence type="inferred from homology"/>
<keyword evidence="9" id="KW-0547">Nucleotide-binding</keyword>
<dbReference type="CDD" id="cd01420">
    <property type="entry name" value="MoaC_PE"/>
    <property type="match status" value="1"/>
</dbReference>
<dbReference type="InterPro" id="IPR047594">
    <property type="entry name" value="MoaC_bact/euk"/>
</dbReference>
<dbReference type="Gene3D" id="3.30.70.640">
    <property type="entry name" value="Molybdopterin cofactor biosynthesis C (MoaC) domain"/>
    <property type="match status" value="1"/>
</dbReference>
<dbReference type="GO" id="GO:0005525">
    <property type="term" value="F:GTP binding"/>
    <property type="evidence" value="ECO:0007669"/>
    <property type="project" value="UniProtKB-KW"/>
</dbReference>
<feature type="compositionally biased region" description="Polar residues" evidence="17">
    <location>
        <begin position="476"/>
        <end position="495"/>
    </location>
</feature>
<evidence type="ECO:0000256" key="10">
    <source>
        <dbReference type="ARBA" id="ARBA00023004"/>
    </source>
</evidence>
<dbReference type="GO" id="GO:0006777">
    <property type="term" value="P:Mo-molybdopterin cofactor biosynthetic process"/>
    <property type="evidence" value="ECO:0007669"/>
    <property type="project" value="UniProtKB-KW"/>
</dbReference>
<evidence type="ECO:0000256" key="4">
    <source>
        <dbReference type="ARBA" id="ARBA00008484"/>
    </source>
</evidence>
<dbReference type="SFLD" id="SFLDG01386">
    <property type="entry name" value="main_SPASM_domain-containing"/>
    <property type="match status" value="1"/>
</dbReference>
<dbReference type="PANTHER" id="PTHR22960:SF0">
    <property type="entry name" value="MOLYBDENUM COFACTOR BIOSYNTHESIS PROTEIN 1"/>
    <property type="match status" value="1"/>
</dbReference>
<feature type="compositionally biased region" description="Basic and acidic residues" evidence="17">
    <location>
        <begin position="547"/>
        <end position="557"/>
    </location>
</feature>
<dbReference type="Pfam" id="PF04055">
    <property type="entry name" value="Radical_SAM"/>
    <property type="match status" value="1"/>
</dbReference>
<dbReference type="Proteomes" id="UP000825890">
    <property type="component" value="Unassembled WGS sequence"/>
</dbReference>